<name>A6IU90_RAT</name>
<sequence>MVLPMPPLPALLKHRAPFRGRKLVLCQDP</sequence>
<evidence type="ECO:0000313" key="2">
    <source>
        <dbReference type="Proteomes" id="UP000234681"/>
    </source>
</evidence>
<proteinExistence type="predicted"/>
<evidence type="ECO:0000313" key="1">
    <source>
        <dbReference type="EMBL" id="EDL81141.1"/>
    </source>
</evidence>
<dbReference type="Proteomes" id="UP000234681">
    <property type="component" value="Chromosome 5"/>
</dbReference>
<dbReference type="AlphaFoldDB" id="A6IU90"/>
<organism evidence="1 2">
    <name type="scientific">Rattus norvegicus</name>
    <name type="common">Rat</name>
    <dbReference type="NCBI Taxonomy" id="10116"/>
    <lineage>
        <taxon>Eukaryota</taxon>
        <taxon>Metazoa</taxon>
        <taxon>Chordata</taxon>
        <taxon>Craniata</taxon>
        <taxon>Vertebrata</taxon>
        <taxon>Euteleostomi</taxon>
        <taxon>Mammalia</taxon>
        <taxon>Eutheria</taxon>
        <taxon>Euarchontoglires</taxon>
        <taxon>Glires</taxon>
        <taxon>Rodentia</taxon>
        <taxon>Myomorpha</taxon>
        <taxon>Muroidea</taxon>
        <taxon>Muridae</taxon>
        <taxon>Murinae</taxon>
        <taxon>Rattus</taxon>
    </lineage>
</organism>
<reference evidence="2" key="1">
    <citation type="submission" date="2005-09" db="EMBL/GenBank/DDBJ databases">
        <authorList>
            <person name="Mural R.J."/>
            <person name="Li P.W."/>
            <person name="Adams M.D."/>
            <person name="Amanatides P.G."/>
            <person name="Baden-Tillson H."/>
            <person name="Barnstead M."/>
            <person name="Chin S.H."/>
            <person name="Dew I."/>
            <person name="Evans C.A."/>
            <person name="Ferriera S."/>
            <person name="Flanigan M."/>
            <person name="Fosler C."/>
            <person name="Glodek A."/>
            <person name="Gu Z."/>
            <person name="Holt R.A."/>
            <person name="Jennings D."/>
            <person name="Kraft C.L."/>
            <person name="Lu F."/>
            <person name="Nguyen T."/>
            <person name="Nusskern D.R."/>
            <person name="Pfannkoch C.M."/>
            <person name="Sitter C."/>
            <person name="Sutton G.G."/>
            <person name="Venter J.C."/>
            <person name="Wang Z."/>
            <person name="Woodage T."/>
            <person name="Zheng X.H."/>
            <person name="Zhong F."/>
        </authorList>
    </citation>
    <scope>NUCLEOTIDE SEQUENCE [LARGE SCALE GENOMIC DNA]</scope>
    <source>
        <strain>BN</strain>
        <strain evidence="2">Sprague-Dawley</strain>
    </source>
</reference>
<protein>
    <submittedName>
        <fullName evidence="1">RCG30792</fullName>
    </submittedName>
</protein>
<accession>A6IU90</accession>
<dbReference type="EMBL" id="CH473968">
    <property type="protein sequence ID" value="EDL81141.1"/>
    <property type="molecule type" value="Genomic_DNA"/>
</dbReference>
<gene>
    <name evidence="1" type="ORF">rCG_30792</name>
</gene>